<dbReference type="Proteomes" id="UP001519344">
    <property type="component" value="Unassembled WGS sequence"/>
</dbReference>
<organism evidence="1 2">
    <name type="scientific">Paenibacillus aceris</name>
    <dbReference type="NCBI Taxonomy" id="869555"/>
    <lineage>
        <taxon>Bacteria</taxon>
        <taxon>Bacillati</taxon>
        <taxon>Bacillota</taxon>
        <taxon>Bacilli</taxon>
        <taxon>Bacillales</taxon>
        <taxon>Paenibacillaceae</taxon>
        <taxon>Paenibacillus</taxon>
    </lineage>
</organism>
<evidence type="ECO:0000313" key="1">
    <source>
        <dbReference type="EMBL" id="MBP1963624.1"/>
    </source>
</evidence>
<dbReference type="InterPro" id="IPR047589">
    <property type="entry name" value="DUF11_rpt"/>
</dbReference>
<gene>
    <name evidence="1" type="ORF">J2Z65_002843</name>
</gene>
<dbReference type="RefSeq" id="WP_338111716.1">
    <property type="nucleotide sequence ID" value="NZ_JAAOZR010000024.1"/>
</dbReference>
<reference evidence="1 2" key="1">
    <citation type="submission" date="2021-03" db="EMBL/GenBank/DDBJ databases">
        <title>Genomic Encyclopedia of Type Strains, Phase IV (KMG-IV): sequencing the most valuable type-strain genomes for metagenomic binning, comparative biology and taxonomic classification.</title>
        <authorList>
            <person name="Goeker M."/>
        </authorList>
    </citation>
    <scope>NUCLEOTIDE SEQUENCE [LARGE SCALE GENOMIC DNA]</scope>
    <source>
        <strain evidence="1 2">DSM 24950</strain>
    </source>
</reference>
<name>A0ABS4I0G6_9BACL</name>
<accession>A0ABS4I0G6</accession>
<comment type="caution">
    <text evidence="1">The sequence shown here is derived from an EMBL/GenBank/DDBJ whole genome shotgun (WGS) entry which is preliminary data.</text>
</comment>
<dbReference type="NCBIfam" id="TIGR01451">
    <property type="entry name" value="B_ant_repeat"/>
    <property type="match status" value="1"/>
</dbReference>
<protein>
    <submittedName>
        <fullName evidence="1">Repeat protein (TIGR01451 family)</fullName>
    </submittedName>
</protein>
<dbReference type="EMBL" id="JAGGKV010000006">
    <property type="protein sequence ID" value="MBP1963624.1"/>
    <property type="molecule type" value="Genomic_DNA"/>
</dbReference>
<evidence type="ECO:0000313" key="2">
    <source>
        <dbReference type="Proteomes" id="UP001519344"/>
    </source>
</evidence>
<sequence>MYVIVSPMIASITSVLFTTLTSGEDDNSPVASSLYVGIMPVKSQMIVTFLVTVNAVAISAEQSLLTSHAEVLYQFRLPDDRVVSDTVLSNTVSVELLRPMVAIVILASPAIAEPGEAVYYRIRVSNTGNLAASIMFLHDWISPLTTLIPDTLRINDAQMNQSLSSSQPLSLGVIPPQTTTEITYTSVILLRPNTKRIPLRASANYVYQVNGPVHTGTALSNEAVIRIEEAEE</sequence>
<keyword evidence="2" id="KW-1185">Reference proteome</keyword>
<proteinExistence type="predicted"/>